<keyword evidence="2" id="KW-1185">Reference proteome</keyword>
<evidence type="ECO:0000313" key="2">
    <source>
        <dbReference type="Proteomes" id="UP000265520"/>
    </source>
</evidence>
<sequence length="103" mass="11403">MECIWSSPTSLLEVVNWPNDTGMKYMTEMKNLLNSYSRHHQLSASINHVASTVATPTIFEFFTPLVGVIPVNPVASTVATPTSDSKDLRSNLLNLRSYCVLTT</sequence>
<proteinExistence type="predicted"/>
<dbReference type="Proteomes" id="UP000265520">
    <property type="component" value="Unassembled WGS sequence"/>
</dbReference>
<protein>
    <submittedName>
        <fullName evidence="1">Uncharacterized protein</fullName>
    </submittedName>
</protein>
<dbReference type="EMBL" id="LXQA010024531">
    <property type="protein sequence ID" value="MCH93260.1"/>
    <property type="molecule type" value="Genomic_DNA"/>
</dbReference>
<dbReference type="AlphaFoldDB" id="A0A392N0D2"/>
<organism evidence="1 2">
    <name type="scientific">Trifolium medium</name>
    <dbReference type="NCBI Taxonomy" id="97028"/>
    <lineage>
        <taxon>Eukaryota</taxon>
        <taxon>Viridiplantae</taxon>
        <taxon>Streptophyta</taxon>
        <taxon>Embryophyta</taxon>
        <taxon>Tracheophyta</taxon>
        <taxon>Spermatophyta</taxon>
        <taxon>Magnoliopsida</taxon>
        <taxon>eudicotyledons</taxon>
        <taxon>Gunneridae</taxon>
        <taxon>Pentapetalae</taxon>
        <taxon>rosids</taxon>
        <taxon>fabids</taxon>
        <taxon>Fabales</taxon>
        <taxon>Fabaceae</taxon>
        <taxon>Papilionoideae</taxon>
        <taxon>50 kb inversion clade</taxon>
        <taxon>NPAAA clade</taxon>
        <taxon>Hologalegina</taxon>
        <taxon>IRL clade</taxon>
        <taxon>Trifolieae</taxon>
        <taxon>Trifolium</taxon>
    </lineage>
</organism>
<gene>
    <name evidence="1" type="ORF">A2U01_0014208</name>
</gene>
<name>A0A392N0D2_9FABA</name>
<reference evidence="1 2" key="1">
    <citation type="journal article" date="2018" name="Front. Plant Sci.">
        <title>Red Clover (Trifolium pratense) and Zigzag Clover (T. medium) - A Picture of Genomic Similarities and Differences.</title>
        <authorList>
            <person name="Dluhosova J."/>
            <person name="Istvanek J."/>
            <person name="Nedelnik J."/>
            <person name="Repkova J."/>
        </authorList>
    </citation>
    <scope>NUCLEOTIDE SEQUENCE [LARGE SCALE GENOMIC DNA]</scope>
    <source>
        <strain evidence="2">cv. 10/8</strain>
        <tissue evidence="1">Leaf</tissue>
    </source>
</reference>
<accession>A0A392N0D2</accession>
<comment type="caution">
    <text evidence="1">The sequence shown here is derived from an EMBL/GenBank/DDBJ whole genome shotgun (WGS) entry which is preliminary data.</text>
</comment>
<evidence type="ECO:0000313" key="1">
    <source>
        <dbReference type="EMBL" id="MCH93260.1"/>
    </source>
</evidence>